<dbReference type="InterPro" id="IPR036097">
    <property type="entry name" value="HisK_dim/P_sf"/>
</dbReference>
<gene>
    <name evidence="7" type="ORF">J0895_11580</name>
</gene>
<evidence type="ECO:0000256" key="2">
    <source>
        <dbReference type="ARBA" id="ARBA00012438"/>
    </source>
</evidence>
<dbReference type="InterPro" id="IPR004358">
    <property type="entry name" value="Sig_transdc_His_kin-like_C"/>
</dbReference>
<dbReference type="Pfam" id="PF00512">
    <property type="entry name" value="HisKA"/>
    <property type="match status" value="1"/>
</dbReference>
<evidence type="ECO:0000256" key="5">
    <source>
        <dbReference type="ARBA" id="ARBA00023012"/>
    </source>
</evidence>
<dbReference type="InterPro" id="IPR029016">
    <property type="entry name" value="GAF-like_dom_sf"/>
</dbReference>
<dbReference type="Gene3D" id="3.30.565.10">
    <property type="entry name" value="Histidine kinase-like ATPase, C-terminal domain"/>
    <property type="match status" value="1"/>
</dbReference>
<dbReference type="Pfam" id="PF01590">
    <property type="entry name" value="GAF"/>
    <property type="match status" value="1"/>
</dbReference>
<dbReference type="SMART" id="SM00388">
    <property type="entry name" value="HisKA"/>
    <property type="match status" value="1"/>
</dbReference>
<dbReference type="SUPFAM" id="SSF55874">
    <property type="entry name" value="ATPase domain of HSP90 chaperone/DNA topoisomerase II/histidine kinase"/>
    <property type="match status" value="1"/>
</dbReference>
<dbReference type="EMBL" id="JAFLQW010000309">
    <property type="protein sequence ID" value="MBO0349738.1"/>
    <property type="molecule type" value="Genomic_DNA"/>
</dbReference>
<proteinExistence type="predicted"/>
<keyword evidence="8" id="KW-1185">Reference proteome</keyword>
<evidence type="ECO:0000256" key="1">
    <source>
        <dbReference type="ARBA" id="ARBA00000085"/>
    </source>
</evidence>
<dbReference type="InterPro" id="IPR003594">
    <property type="entry name" value="HATPase_dom"/>
</dbReference>
<name>A0ABS3FRQ6_9CYAN</name>
<keyword evidence="3" id="KW-0597">Phosphoprotein</keyword>
<dbReference type="PRINTS" id="PR00344">
    <property type="entry name" value="BCTRLSENSOR"/>
</dbReference>
<dbReference type="PANTHER" id="PTHR43547:SF2">
    <property type="entry name" value="HYBRID SIGNAL TRANSDUCTION HISTIDINE KINASE C"/>
    <property type="match status" value="1"/>
</dbReference>
<dbReference type="CDD" id="cd00082">
    <property type="entry name" value="HisKA"/>
    <property type="match status" value="1"/>
</dbReference>
<reference evidence="7 8" key="1">
    <citation type="submission" date="2021-03" db="EMBL/GenBank/DDBJ databases">
        <title>Metabolic Capacity of the Antarctic Cyanobacterium Phormidium pseudopriestleyi that Sustains Oxygenic Photosynthesis in the Presence of Hydrogen Sulfide.</title>
        <authorList>
            <person name="Lumian J.E."/>
            <person name="Jungblut A.D."/>
            <person name="Dillon M.L."/>
            <person name="Hawes I."/>
            <person name="Doran P.T."/>
            <person name="Mackey T.J."/>
            <person name="Dick G.J."/>
            <person name="Grettenberger C.L."/>
            <person name="Sumner D.Y."/>
        </authorList>
    </citation>
    <scope>NUCLEOTIDE SEQUENCE [LARGE SCALE GENOMIC DNA]</scope>
    <source>
        <strain evidence="7 8">FRX01</strain>
    </source>
</reference>
<evidence type="ECO:0000313" key="7">
    <source>
        <dbReference type="EMBL" id="MBO0349738.1"/>
    </source>
</evidence>
<evidence type="ECO:0000256" key="4">
    <source>
        <dbReference type="ARBA" id="ARBA00022777"/>
    </source>
</evidence>
<keyword evidence="4 7" id="KW-0808">Transferase</keyword>
<dbReference type="Proteomes" id="UP000664844">
    <property type="component" value="Unassembled WGS sequence"/>
</dbReference>
<dbReference type="Gene3D" id="3.30.450.40">
    <property type="match status" value="2"/>
</dbReference>
<dbReference type="InterPro" id="IPR036890">
    <property type="entry name" value="HATPase_C_sf"/>
</dbReference>
<keyword evidence="4 7" id="KW-0418">Kinase</keyword>
<dbReference type="PANTHER" id="PTHR43547">
    <property type="entry name" value="TWO-COMPONENT HISTIDINE KINASE"/>
    <property type="match status" value="1"/>
</dbReference>
<dbReference type="SMART" id="SM00387">
    <property type="entry name" value="HATPase_c"/>
    <property type="match status" value="1"/>
</dbReference>
<dbReference type="Pfam" id="PF02518">
    <property type="entry name" value="HATPase_c"/>
    <property type="match status" value="1"/>
</dbReference>
<dbReference type="PROSITE" id="PS50109">
    <property type="entry name" value="HIS_KIN"/>
    <property type="match status" value="1"/>
</dbReference>
<dbReference type="GO" id="GO:0016301">
    <property type="term" value="F:kinase activity"/>
    <property type="evidence" value="ECO:0007669"/>
    <property type="project" value="UniProtKB-KW"/>
</dbReference>
<dbReference type="SMART" id="SM00065">
    <property type="entry name" value="GAF"/>
    <property type="match status" value="1"/>
</dbReference>
<dbReference type="EC" id="2.7.13.3" evidence="2"/>
<comment type="catalytic activity">
    <reaction evidence="1">
        <text>ATP + protein L-histidine = ADP + protein N-phospho-L-histidine.</text>
        <dbReference type="EC" id="2.7.13.3"/>
    </reaction>
</comment>
<protein>
    <recommendedName>
        <fullName evidence="2">histidine kinase</fullName>
        <ecNumber evidence="2">2.7.13.3</ecNumber>
    </recommendedName>
</protein>
<evidence type="ECO:0000259" key="6">
    <source>
        <dbReference type="PROSITE" id="PS50109"/>
    </source>
</evidence>
<accession>A0ABS3FRQ6</accession>
<dbReference type="Gene3D" id="1.10.287.130">
    <property type="match status" value="1"/>
</dbReference>
<comment type="caution">
    <text evidence="7">The sequence shown here is derived from an EMBL/GenBank/DDBJ whole genome shotgun (WGS) entry which is preliminary data.</text>
</comment>
<sequence length="740" mass="82181">MAESFTIHLSSPVLRPESPARFMQEFHRADLGRQIAQILVTQTETGSVLRGILEWVGSLFPADCCLMVVRDPQTQSLQTQIWQPASPNHPFLPEELATLQGVNWLEILDGANLVAIADPQRAWQEVLGVDAGAGVSVGRVLAITTRFQGEINGAIIVMRGCFRVALEERKRASAGMARLENLEQSQGSYWSSMEMMNLTALSEQVAIAFNQVLQTQTVGPLEQQVRQKEKYQTLIHELTIAIHRGADIERILQMAIHSLAETLQVDRGRILLLKYADPLFKPRFPQSNRIAASRDGDSEQPLDSAASRLPKAKVTIVSDSIPHPHQDLKSLTHLKEGQSSAATGDRSFWLSECYWCQQAFLAAPNSLAIGDRRSLLSLNPDIGTSPIFSPETMPALLTFPLVGITSAGSGPGKVLGFLVLEHSAPRQWQVEELRLVELVAAQLSTAILHSQTMQQVQALVEERTAQLQRSLDVQAKLYEKTRQQIDQLRQLNHLKDEFLATLSHELNTPLTSMKVAIQMLRQPGITPDRQTRYLDILESEWRRESNLVRDLLKLQEYESNQATIHVQNLDLKLVLNDIANSFQDKFEEKGLNLSLELPKRAPKGIGKKIFKLNTDAESFERILHELLTNAGKYSDPGTTVYLRASHHIDLQQNQVIVTLTNTGAGISPEDLPHVFEKFRRGQGVTQQAIGGTGLGLALVKCLVQHLNGSITVSSQPIKNSTAWETCFTLTLPQLADSSLA</sequence>
<dbReference type="SUPFAM" id="SSF47384">
    <property type="entry name" value="Homodimeric domain of signal transducing histidine kinase"/>
    <property type="match status" value="1"/>
</dbReference>
<dbReference type="InterPro" id="IPR003661">
    <property type="entry name" value="HisK_dim/P_dom"/>
</dbReference>
<dbReference type="SUPFAM" id="SSF55781">
    <property type="entry name" value="GAF domain-like"/>
    <property type="match status" value="1"/>
</dbReference>
<keyword evidence="5" id="KW-0902">Two-component regulatory system</keyword>
<evidence type="ECO:0000256" key="3">
    <source>
        <dbReference type="ARBA" id="ARBA00022553"/>
    </source>
</evidence>
<organism evidence="7 8">
    <name type="scientific">Phormidium pseudopriestleyi FRX01</name>
    <dbReference type="NCBI Taxonomy" id="1759528"/>
    <lineage>
        <taxon>Bacteria</taxon>
        <taxon>Bacillati</taxon>
        <taxon>Cyanobacteriota</taxon>
        <taxon>Cyanophyceae</taxon>
        <taxon>Oscillatoriophycideae</taxon>
        <taxon>Oscillatoriales</taxon>
        <taxon>Oscillatoriaceae</taxon>
        <taxon>Phormidium</taxon>
    </lineage>
</organism>
<dbReference type="InterPro" id="IPR005467">
    <property type="entry name" value="His_kinase_dom"/>
</dbReference>
<evidence type="ECO:0000313" key="8">
    <source>
        <dbReference type="Proteomes" id="UP000664844"/>
    </source>
</evidence>
<feature type="domain" description="Histidine kinase" evidence="6">
    <location>
        <begin position="501"/>
        <end position="735"/>
    </location>
</feature>
<dbReference type="InterPro" id="IPR003018">
    <property type="entry name" value="GAF"/>
</dbReference>